<evidence type="ECO:0000313" key="3">
    <source>
        <dbReference type="EMBL" id="RMT76505.1"/>
    </source>
</evidence>
<reference evidence="3 4" key="1">
    <citation type="submission" date="2018-08" db="EMBL/GenBank/DDBJ databases">
        <title>Recombination of ecologically and evolutionarily significant loci maintains genetic cohesion in the Pseudomonas syringae species complex.</title>
        <authorList>
            <person name="Dillon M."/>
            <person name="Thakur S."/>
            <person name="Almeida R.N.D."/>
            <person name="Weir B.S."/>
            <person name="Guttman D.S."/>
        </authorList>
    </citation>
    <scope>NUCLEOTIDE SEQUENCE [LARGE SCALE GENOMIC DNA]</scope>
    <source>
        <strain evidence="3 4">ICMP 19473</strain>
    </source>
</reference>
<evidence type="ECO:0000259" key="2">
    <source>
        <dbReference type="Pfam" id="PF25023"/>
    </source>
</evidence>
<dbReference type="OrthoDB" id="6882420at2"/>
<gene>
    <name evidence="3" type="ORF">ALP40_01588</name>
</gene>
<evidence type="ECO:0000256" key="1">
    <source>
        <dbReference type="ARBA" id="ARBA00022737"/>
    </source>
</evidence>
<dbReference type="EMBL" id="RBTP01000077">
    <property type="protein sequence ID" value="RMT76505.1"/>
    <property type="molecule type" value="Genomic_DNA"/>
</dbReference>
<keyword evidence="1" id="KW-0677">Repeat</keyword>
<dbReference type="RefSeq" id="WP_122210794.1">
    <property type="nucleotide sequence ID" value="NZ_RBTP01000077.1"/>
</dbReference>
<dbReference type="Proteomes" id="UP000273854">
    <property type="component" value="Unassembled WGS sequence"/>
</dbReference>
<dbReference type="InterPro" id="IPR022385">
    <property type="entry name" value="Rhs_assc_core"/>
</dbReference>
<sequence>MASSCRYRYDALDRLASSTPAAQPDVLRFYQKKRLATFIESAVQRSIFHCEGMLLAQVQRIADESTTDLLATDQQRSVLQTVADSKVKSSVYTPYGHHHSESGLPALMGFNGEHCDPVTGHYLLGNGYRAFNPELMRFNSPDSLSPFGKGGVNTYAYCGMDPVNKVDPTGHASGWARVRSLLAKIVGRSSRHRGKMIDRLSHVGESSARVSSGVARARSLPDLRPSSDEFNQLKTLIGFHGSTQENGAFLMRGLDSSFMNSSAGLSEGRGFYLSLTRHIADDFAQVAATATGAKPKTYGVYMSHYPARISGRAYRYGLMGAGGLTYRSTREMEVVIQERYYRAVSIRNIRAGEEIVLPHASEAPF</sequence>
<organism evidence="3 4">
    <name type="scientific">Pseudomonas viridiflava</name>
    <name type="common">Phytomonas viridiflava</name>
    <dbReference type="NCBI Taxonomy" id="33069"/>
    <lineage>
        <taxon>Bacteria</taxon>
        <taxon>Pseudomonadati</taxon>
        <taxon>Pseudomonadota</taxon>
        <taxon>Gammaproteobacteria</taxon>
        <taxon>Pseudomonadales</taxon>
        <taxon>Pseudomonadaceae</taxon>
        <taxon>Pseudomonas</taxon>
    </lineage>
</organism>
<dbReference type="InterPro" id="IPR056823">
    <property type="entry name" value="TEN-like_YD-shell"/>
</dbReference>
<name>A0A3M5NWW6_PSEVI</name>
<dbReference type="Gene3D" id="2.180.10.10">
    <property type="entry name" value="RHS repeat-associated core"/>
    <property type="match status" value="1"/>
</dbReference>
<evidence type="ECO:0000313" key="4">
    <source>
        <dbReference type="Proteomes" id="UP000273854"/>
    </source>
</evidence>
<feature type="domain" description="Teneurin-like YD-shell" evidence="2">
    <location>
        <begin position="4"/>
        <end position="142"/>
    </location>
</feature>
<proteinExistence type="predicted"/>
<accession>A0A3M5NWW6</accession>
<comment type="caution">
    <text evidence="3">The sequence shown here is derived from an EMBL/GenBank/DDBJ whole genome shotgun (WGS) entry which is preliminary data.</text>
</comment>
<protein>
    <recommendedName>
        <fullName evidence="2">Teneurin-like YD-shell domain-containing protein</fullName>
    </recommendedName>
</protein>
<dbReference type="AlphaFoldDB" id="A0A3M5NWW6"/>
<dbReference type="SUPFAM" id="SSF56399">
    <property type="entry name" value="ADP-ribosylation"/>
    <property type="match status" value="1"/>
</dbReference>
<dbReference type="Pfam" id="PF25023">
    <property type="entry name" value="TEN_YD-shell"/>
    <property type="match status" value="1"/>
</dbReference>
<dbReference type="NCBIfam" id="TIGR03696">
    <property type="entry name" value="Rhs_assc_core"/>
    <property type="match status" value="1"/>
</dbReference>